<proteinExistence type="predicted"/>
<dbReference type="AlphaFoldDB" id="A0A4Y2G0M9"/>
<dbReference type="Proteomes" id="UP000499080">
    <property type="component" value="Unassembled WGS sequence"/>
</dbReference>
<keyword evidence="2" id="KW-1185">Reference proteome</keyword>
<organism evidence="1 2">
    <name type="scientific">Araneus ventricosus</name>
    <name type="common">Orbweaver spider</name>
    <name type="synonym">Epeira ventricosa</name>
    <dbReference type="NCBI Taxonomy" id="182803"/>
    <lineage>
        <taxon>Eukaryota</taxon>
        <taxon>Metazoa</taxon>
        <taxon>Ecdysozoa</taxon>
        <taxon>Arthropoda</taxon>
        <taxon>Chelicerata</taxon>
        <taxon>Arachnida</taxon>
        <taxon>Araneae</taxon>
        <taxon>Araneomorphae</taxon>
        <taxon>Entelegynae</taxon>
        <taxon>Araneoidea</taxon>
        <taxon>Araneidae</taxon>
        <taxon>Araneus</taxon>
    </lineage>
</organism>
<sequence length="36" mass="4043">VHGVNFLLDAFGPQSESMPCRFANPLHCVLDMRDQP</sequence>
<comment type="caution">
    <text evidence="1">The sequence shown here is derived from an EMBL/GenBank/DDBJ whole genome shotgun (WGS) entry which is preliminary data.</text>
</comment>
<evidence type="ECO:0000313" key="1">
    <source>
        <dbReference type="EMBL" id="GBM47290.1"/>
    </source>
</evidence>
<feature type="non-terminal residue" evidence="1">
    <location>
        <position position="1"/>
    </location>
</feature>
<protein>
    <submittedName>
        <fullName evidence="1">Uncharacterized protein</fullName>
    </submittedName>
</protein>
<name>A0A4Y2G0M9_ARAVE</name>
<gene>
    <name evidence="1" type="ORF">AVEN_220359_1</name>
</gene>
<accession>A0A4Y2G0M9</accession>
<dbReference type="EMBL" id="BGPR01176114">
    <property type="protein sequence ID" value="GBM47290.1"/>
    <property type="molecule type" value="Genomic_DNA"/>
</dbReference>
<evidence type="ECO:0000313" key="2">
    <source>
        <dbReference type="Proteomes" id="UP000499080"/>
    </source>
</evidence>
<reference evidence="1 2" key="1">
    <citation type="journal article" date="2019" name="Sci. Rep.">
        <title>Orb-weaving spider Araneus ventricosus genome elucidates the spidroin gene catalogue.</title>
        <authorList>
            <person name="Kono N."/>
            <person name="Nakamura H."/>
            <person name="Ohtoshi R."/>
            <person name="Moran D.A.P."/>
            <person name="Shinohara A."/>
            <person name="Yoshida Y."/>
            <person name="Fujiwara M."/>
            <person name="Mori M."/>
            <person name="Tomita M."/>
            <person name="Arakawa K."/>
        </authorList>
    </citation>
    <scope>NUCLEOTIDE SEQUENCE [LARGE SCALE GENOMIC DNA]</scope>
</reference>